<gene>
    <name evidence="1" type="ORF">Y5S_00399</name>
</gene>
<evidence type="ECO:0000313" key="1">
    <source>
        <dbReference type="EMBL" id="KGD66732.1"/>
    </source>
</evidence>
<proteinExistence type="predicted"/>
<keyword evidence="2" id="KW-1185">Reference proteome</keyword>
<protein>
    <submittedName>
        <fullName evidence="1">Uncharacterized protein</fullName>
    </submittedName>
</protein>
<name>A0A095SQ92_9GAMM</name>
<reference evidence="1 2" key="1">
    <citation type="submission" date="2012-09" db="EMBL/GenBank/DDBJ databases">
        <title>Genome Sequence of alkane-degrading Bacterium Alcanivorax sp. 19-m-6.</title>
        <authorList>
            <person name="Lai Q."/>
            <person name="Shao Z."/>
        </authorList>
    </citation>
    <scope>NUCLEOTIDE SEQUENCE [LARGE SCALE GENOMIC DNA]</scope>
    <source>
        <strain evidence="1 2">19-m-6</strain>
    </source>
</reference>
<dbReference type="Proteomes" id="UP000029444">
    <property type="component" value="Unassembled WGS sequence"/>
</dbReference>
<dbReference type="PATRIC" id="fig|1177154.3.peg.402"/>
<organism evidence="1 2">
    <name type="scientific">Alcanivorax nanhaiticus</name>
    <dbReference type="NCBI Taxonomy" id="1177154"/>
    <lineage>
        <taxon>Bacteria</taxon>
        <taxon>Pseudomonadati</taxon>
        <taxon>Pseudomonadota</taxon>
        <taxon>Gammaproteobacteria</taxon>
        <taxon>Oceanospirillales</taxon>
        <taxon>Alcanivoracaceae</taxon>
        <taxon>Alcanivorax</taxon>
    </lineage>
</organism>
<evidence type="ECO:0000313" key="2">
    <source>
        <dbReference type="Proteomes" id="UP000029444"/>
    </source>
</evidence>
<dbReference type="eggNOG" id="COG5276">
    <property type="taxonomic scope" value="Bacteria"/>
</dbReference>
<comment type="caution">
    <text evidence="1">The sequence shown here is derived from an EMBL/GenBank/DDBJ whole genome shotgun (WGS) entry which is preliminary data.</text>
</comment>
<dbReference type="STRING" id="1177154.Y5S_00399"/>
<dbReference type="AlphaFoldDB" id="A0A095SQ92"/>
<accession>A0A095SQ92</accession>
<sequence>MDSAVANIAYTASPSGTTGFTDENGFFDFESGDTVTFSVRGVDLPPVPATGKVTINDFDKVSTSDSDDLGLNIAILLQSLDSDGDASNGIQIPDETEETAEKAANVDFDQPVGDFVSDPNTAGAVDNALVTEAEAKAHLDSQMEDLLLSGTGVWRLYVVGEDPGIRNVTFNDDGTISFTNAQEGGWYNPVDVSEENTTEGYTATAKSLKFENNPDTFTLVYEGVGEENGEKWDVLVFAESATTLIYMDNRPTDLHDLGNLSAEAGDDWNLLIVNDEGSGVVKEPIGFRENGQTAPGDYDTTWENNVDAADFFNDEEVSSVEDPMLGVLRGGNVGDEAYLLLVSGGDLSLLYIAVTEEAGFGEQYSLMTENEGLADSILNAMN</sequence>
<dbReference type="EMBL" id="ARXV01000001">
    <property type="protein sequence ID" value="KGD66732.1"/>
    <property type="molecule type" value="Genomic_DNA"/>
</dbReference>